<gene>
    <name evidence="2" type="ORF">ACFYWW_30855</name>
</gene>
<keyword evidence="3" id="KW-1185">Reference proteome</keyword>
<feature type="domain" description="Aminoglycoside phosphotransferase" evidence="1">
    <location>
        <begin position="8"/>
        <end position="145"/>
    </location>
</feature>
<sequence length="166" mass="18188">MDGVTACALAEEAVQRLNRLHSWTPTGHADQTLREPLDQGGFASRAALFAEVENLTTLDRHGTIPPHLLAGLTAIAKRAPLHARAVVPVHADCHWGNWLARGRSVTALLDFEWARIGEPVDDWFFLARFSGPHMETVLNVIARATATSRRVRTLLCPRADGRGQAS</sequence>
<dbReference type="InterPro" id="IPR011009">
    <property type="entry name" value="Kinase-like_dom_sf"/>
</dbReference>
<dbReference type="InterPro" id="IPR002575">
    <property type="entry name" value="Aminoglycoside_PTrfase"/>
</dbReference>
<protein>
    <submittedName>
        <fullName evidence="2">Phosphotransferase</fullName>
    </submittedName>
</protein>
<dbReference type="SUPFAM" id="SSF56112">
    <property type="entry name" value="Protein kinase-like (PK-like)"/>
    <property type="match status" value="1"/>
</dbReference>
<name>A0ABW6RNC3_9ACTN</name>
<dbReference type="EMBL" id="JBIAPK010000012">
    <property type="protein sequence ID" value="MFF3343063.1"/>
    <property type="molecule type" value="Genomic_DNA"/>
</dbReference>
<dbReference type="Gene3D" id="3.90.1200.10">
    <property type="match status" value="1"/>
</dbReference>
<proteinExistence type="predicted"/>
<organism evidence="2 3">
    <name type="scientific">Streptomyces flavidovirens</name>
    <dbReference type="NCBI Taxonomy" id="67298"/>
    <lineage>
        <taxon>Bacteria</taxon>
        <taxon>Bacillati</taxon>
        <taxon>Actinomycetota</taxon>
        <taxon>Actinomycetes</taxon>
        <taxon>Kitasatosporales</taxon>
        <taxon>Streptomycetaceae</taxon>
        <taxon>Streptomyces</taxon>
    </lineage>
</organism>
<comment type="caution">
    <text evidence="2">The sequence shown here is derived from an EMBL/GenBank/DDBJ whole genome shotgun (WGS) entry which is preliminary data.</text>
</comment>
<evidence type="ECO:0000313" key="2">
    <source>
        <dbReference type="EMBL" id="MFF3343063.1"/>
    </source>
</evidence>
<reference evidence="2 3" key="1">
    <citation type="submission" date="2024-10" db="EMBL/GenBank/DDBJ databases">
        <title>The Natural Products Discovery Center: Release of the First 8490 Sequenced Strains for Exploring Actinobacteria Biosynthetic Diversity.</title>
        <authorList>
            <person name="Kalkreuter E."/>
            <person name="Kautsar S.A."/>
            <person name="Yang D."/>
            <person name="Bader C.D."/>
            <person name="Teijaro C.N."/>
            <person name="Fluegel L."/>
            <person name="Davis C.M."/>
            <person name="Simpson J.R."/>
            <person name="Lauterbach L."/>
            <person name="Steele A.D."/>
            <person name="Gui C."/>
            <person name="Meng S."/>
            <person name="Li G."/>
            <person name="Viehrig K."/>
            <person name="Ye F."/>
            <person name="Su P."/>
            <person name="Kiefer A.F."/>
            <person name="Nichols A."/>
            <person name="Cepeda A.J."/>
            <person name="Yan W."/>
            <person name="Fan B."/>
            <person name="Jiang Y."/>
            <person name="Adhikari A."/>
            <person name="Zheng C.-J."/>
            <person name="Schuster L."/>
            <person name="Cowan T.M."/>
            <person name="Smanski M.J."/>
            <person name="Chevrette M.G."/>
            <person name="De Carvalho L.P.S."/>
            <person name="Shen B."/>
        </authorList>
    </citation>
    <scope>NUCLEOTIDE SEQUENCE [LARGE SCALE GENOMIC DNA]</scope>
    <source>
        <strain evidence="2 3">NPDC003029</strain>
    </source>
</reference>
<accession>A0ABW6RNC3</accession>
<evidence type="ECO:0000313" key="3">
    <source>
        <dbReference type="Proteomes" id="UP001601976"/>
    </source>
</evidence>
<dbReference type="RefSeq" id="WP_387898387.1">
    <property type="nucleotide sequence ID" value="NZ_JBIAPK010000012.1"/>
</dbReference>
<evidence type="ECO:0000259" key="1">
    <source>
        <dbReference type="Pfam" id="PF01636"/>
    </source>
</evidence>
<dbReference type="Proteomes" id="UP001601976">
    <property type="component" value="Unassembled WGS sequence"/>
</dbReference>
<dbReference type="Pfam" id="PF01636">
    <property type="entry name" value="APH"/>
    <property type="match status" value="1"/>
</dbReference>